<protein>
    <recommendedName>
        <fullName evidence="7">4-coumarate--CoA ligase</fullName>
    </recommendedName>
</protein>
<keyword evidence="6" id="KW-1185">Reference proteome</keyword>
<dbReference type="Gene3D" id="3.40.50.12780">
    <property type="entry name" value="N-terminal domain of ligase-like"/>
    <property type="match status" value="2"/>
</dbReference>
<evidence type="ECO:0000256" key="2">
    <source>
        <dbReference type="ARBA" id="ARBA00023140"/>
    </source>
</evidence>
<dbReference type="Proteomes" id="UP001431783">
    <property type="component" value="Unassembled WGS sequence"/>
</dbReference>
<dbReference type="Pfam" id="PF00501">
    <property type="entry name" value="AMP-binding"/>
    <property type="match status" value="3"/>
</dbReference>
<comment type="caution">
    <text evidence="5">The sequence shown here is derived from an EMBL/GenBank/DDBJ whole genome shotgun (WGS) entry which is preliminary data.</text>
</comment>
<dbReference type="GO" id="GO:0004467">
    <property type="term" value="F:long-chain fatty acid-CoA ligase activity"/>
    <property type="evidence" value="ECO:0007669"/>
    <property type="project" value="TreeGrafter"/>
</dbReference>
<dbReference type="InterPro" id="IPR045851">
    <property type="entry name" value="AMP-bd_C_sf"/>
</dbReference>
<comment type="subcellular location">
    <subcellularLocation>
        <location evidence="1">Peroxisome</location>
    </subcellularLocation>
</comment>
<dbReference type="InterPro" id="IPR025110">
    <property type="entry name" value="AMP-bd_C"/>
</dbReference>
<dbReference type="PANTHER" id="PTHR24096">
    <property type="entry name" value="LONG-CHAIN-FATTY-ACID--COA LIGASE"/>
    <property type="match status" value="1"/>
</dbReference>
<feature type="domain" description="AMP-dependent synthetase/ligase" evidence="3">
    <location>
        <begin position="224"/>
        <end position="296"/>
    </location>
</feature>
<sequence>MINSRNVSKQKKYTYGEIRDYSTSLSEALLKILRLEAEDVVAVISRNIPEFSIVYLGVMKANLIATTVSSSYTSVLLKLNQSIPDKAIDFHEFVRTKHDYPDIIPCSPNAVAFLTYSSGTTGLPKGVELTHKNLVVNMLQCFNCDGEYQTESSESYQEILPIHHIFGKSLINGVHIIGGKMICLKSFSQELFISVLKESNFGNILLRKKIFKTSTKSLSKVLSIQGYGLTETSPAVSQLYPSKMIEEEFHKGSIGKPLPNTLTKVVDPEDVKDTPLGPNCTGELLIKGPQIMKGYHKLPKETKKIISEDGWLRSGDLGHINEKGFLFITDRMKELIKVKGNQVAPSELEDIIRSFPGIADAAVTGVSHERASEVLRAYIVPEKNLDMEKFQQFFNGEVAKYKHLKGGIEILKSIPKNAAGNILRRELKTMYLQKNR</sequence>
<name>A0AAW1UUN3_9CUCU</name>
<feature type="domain" description="AMP-dependent synthetase/ligase" evidence="3">
    <location>
        <begin position="101"/>
        <end position="189"/>
    </location>
</feature>
<dbReference type="EMBL" id="JARQZJ010000094">
    <property type="protein sequence ID" value="KAK9884790.1"/>
    <property type="molecule type" value="Genomic_DNA"/>
</dbReference>
<feature type="domain" description="AMP-binding enzyme C-terminal" evidence="4">
    <location>
        <begin position="347"/>
        <end position="420"/>
    </location>
</feature>
<dbReference type="PROSITE" id="PS00455">
    <property type="entry name" value="AMP_BINDING"/>
    <property type="match status" value="1"/>
</dbReference>
<dbReference type="Pfam" id="PF13193">
    <property type="entry name" value="AMP-binding_C"/>
    <property type="match status" value="1"/>
</dbReference>
<dbReference type="InterPro" id="IPR020845">
    <property type="entry name" value="AMP-binding_CS"/>
</dbReference>
<evidence type="ECO:0000313" key="6">
    <source>
        <dbReference type="Proteomes" id="UP001431783"/>
    </source>
</evidence>
<evidence type="ECO:0000259" key="3">
    <source>
        <dbReference type="Pfam" id="PF00501"/>
    </source>
</evidence>
<dbReference type="Gene3D" id="3.30.300.30">
    <property type="match status" value="1"/>
</dbReference>
<gene>
    <name evidence="5" type="ORF">WA026_009015</name>
</gene>
<evidence type="ECO:0000313" key="5">
    <source>
        <dbReference type="EMBL" id="KAK9884790.1"/>
    </source>
</evidence>
<dbReference type="SUPFAM" id="SSF56801">
    <property type="entry name" value="Acetyl-CoA synthetase-like"/>
    <property type="match status" value="1"/>
</dbReference>
<proteinExistence type="predicted"/>
<dbReference type="InterPro" id="IPR000873">
    <property type="entry name" value="AMP-dep_synth/lig_dom"/>
</dbReference>
<dbReference type="AlphaFoldDB" id="A0AAW1UUN3"/>
<dbReference type="GO" id="GO:0005777">
    <property type="term" value="C:peroxisome"/>
    <property type="evidence" value="ECO:0007669"/>
    <property type="project" value="UniProtKB-SubCell"/>
</dbReference>
<feature type="domain" description="AMP-dependent synthetase/ligase" evidence="3">
    <location>
        <begin position="8"/>
        <end position="74"/>
    </location>
</feature>
<keyword evidence="2" id="KW-0576">Peroxisome</keyword>
<evidence type="ECO:0000256" key="1">
    <source>
        <dbReference type="ARBA" id="ARBA00004275"/>
    </source>
</evidence>
<evidence type="ECO:0008006" key="7">
    <source>
        <dbReference type="Google" id="ProtNLM"/>
    </source>
</evidence>
<reference evidence="5 6" key="1">
    <citation type="submission" date="2023-03" db="EMBL/GenBank/DDBJ databases">
        <title>Genome insight into feeding habits of ladybird beetles.</title>
        <authorList>
            <person name="Li H.-S."/>
            <person name="Huang Y.-H."/>
            <person name="Pang H."/>
        </authorList>
    </citation>
    <scope>NUCLEOTIDE SEQUENCE [LARGE SCALE GENOMIC DNA]</scope>
    <source>
        <strain evidence="5">SYSU_2023b</strain>
        <tissue evidence="5">Whole body</tissue>
    </source>
</reference>
<accession>A0AAW1UUN3</accession>
<dbReference type="GO" id="GO:0046949">
    <property type="term" value="P:fatty-acyl-CoA biosynthetic process"/>
    <property type="evidence" value="ECO:0007669"/>
    <property type="project" value="TreeGrafter"/>
</dbReference>
<evidence type="ECO:0000259" key="4">
    <source>
        <dbReference type="Pfam" id="PF13193"/>
    </source>
</evidence>
<dbReference type="PANTHER" id="PTHR24096:SF422">
    <property type="entry name" value="BCDNA.GH02901"/>
    <property type="match status" value="1"/>
</dbReference>
<organism evidence="5 6">
    <name type="scientific">Henosepilachna vigintioctopunctata</name>
    <dbReference type="NCBI Taxonomy" id="420089"/>
    <lineage>
        <taxon>Eukaryota</taxon>
        <taxon>Metazoa</taxon>
        <taxon>Ecdysozoa</taxon>
        <taxon>Arthropoda</taxon>
        <taxon>Hexapoda</taxon>
        <taxon>Insecta</taxon>
        <taxon>Pterygota</taxon>
        <taxon>Neoptera</taxon>
        <taxon>Endopterygota</taxon>
        <taxon>Coleoptera</taxon>
        <taxon>Polyphaga</taxon>
        <taxon>Cucujiformia</taxon>
        <taxon>Coccinelloidea</taxon>
        <taxon>Coccinellidae</taxon>
        <taxon>Epilachninae</taxon>
        <taxon>Epilachnini</taxon>
        <taxon>Henosepilachna</taxon>
    </lineage>
</organism>
<dbReference type="InterPro" id="IPR042099">
    <property type="entry name" value="ANL_N_sf"/>
</dbReference>